<keyword evidence="4 8" id="KW-0812">Transmembrane</keyword>
<feature type="transmembrane region" description="Helical" evidence="8">
    <location>
        <begin position="375"/>
        <end position="396"/>
    </location>
</feature>
<comment type="subcellular location">
    <subcellularLocation>
        <location evidence="1">Cell membrane</location>
        <topology evidence="1">Multi-pass membrane protein</topology>
    </subcellularLocation>
</comment>
<sequence length="472" mass="51876">MVILLYNVSILFYYVIYGLGIVFLKKLRRRFTNLSPQRAILLYYFLALAAATLLLSLPVFYRTDGISFIDTLFVAASSISVTGLSTVTIVETFNIPGYILLMFLMNLGGIGIMAVGTLLWILLGRRIGVKERRQIITDNAQYKMSGAVKLVLDIITLLIAVEVAGALIYISYFYMQSGDLAYAFLHGTFLSVSATTNGGLDLYSNSLTHLEGNLFIEIPVMCQIILGAIGYPVLIELKHFFSKHSPGFRFSLFTKVTASTYGVLLLAGTILIYLLEAAKYFEDKNILSSVMTSMFLSASTRSGGITTVAVEQLTETTQLIMSVLMFIGASPSSAGGGIRTTTFAILILFLISFSRGRQHINIFQRRIAKKDIERAFAVFTLAVALVFAGILTVLIADGHQFTLTQIIFEVTSAFGTTGTSTGITEQLSGLSKAVIMIFMFIGRIGFVSFLLSIAGRQRELTYKYSEERLMVG</sequence>
<evidence type="ECO:0000256" key="2">
    <source>
        <dbReference type="ARBA" id="ARBA00022448"/>
    </source>
</evidence>
<feature type="transmembrane region" description="Helical" evidence="8">
    <location>
        <begin position="150"/>
        <end position="175"/>
    </location>
</feature>
<keyword evidence="5 8" id="KW-1133">Transmembrane helix</keyword>
<evidence type="ECO:0000256" key="7">
    <source>
        <dbReference type="ARBA" id="ARBA00023136"/>
    </source>
</evidence>
<evidence type="ECO:0000313" key="10">
    <source>
        <dbReference type="Proteomes" id="UP000647980"/>
    </source>
</evidence>
<evidence type="ECO:0000256" key="4">
    <source>
        <dbReference type="ARBA" id="ARBA00022692"/>
    </source>
</evidence>
<evidence type="ECO:0000256" key="6">
    <source>
        <dbReference type="ARBA" id="ARBA00023065"/>
    </source>
</evidence>
<feature type="transmembrane region" description="Helical" evidence="8">
    <location>
        <begin position="98"/>
        <end position="123"/>
    </location>
</feature>
<dbReference type="PANTHER" id="PTHR32024">
    <property type="entry name" value="TRK SYSTEM POTASSIUM UPTAKE PROTEIN TRKG-RELATED"/>
    <property type="match status" value="1"/>
</dbReference>
<feature type="transmembrane region" description="Helical" evidence="8">
    <location>
        <begin position="334"/>
        <end position="354"/>
    </location>
</feature>
<reference evidence="9 10" key="1">
    <citation type="submission" date="2020-10" db="EMBL/GenBank/DDBJ databases">
        <title>Mouse Oral microbiota.</title>
        <authorList>
            <person name="Joseph S."/>
            <person name="Aduse-Opoku J."/>
        </authorList>
    </citation>
    <scope>NUCLEOTIDE SEQUENCE [LARGE SCALE GENOMIC DNA]</scope>
    <source>
        <strain evidence="9 10">19428wE5_W307</strain>
    </source>
</reference>
<dbReference type="Pfam" id="PF02386">
    <property type="entry name" value="TrkH"/>
    <property type="match status" value="1"/>
</dbReference>
<dbReference type="InterPro" id="IPR003445">
    <property type="entry name" value="Cat_transpt"/>
</dbReference>
<comment type="caution">
    <text evidence="9">The sequence shown here is derived from an EMBL/GenBank/DDBJ whole genome shotgun (WGS) entry which is preliminary data.</text>
</comment>
<dbReference type="EMBL" id="JADGLW010000001">
    <property type="protein sequence ID" value="MBF0752856.1"/>
    <property type="molecule type" value="Genomic_DNA"/>
</dbReference>
<feature type="transmembrane region" description="Helical" evidence="8">
    <location>
        <begin position="39"/>
        <end position="61"/>
    </location>
</feature>
<dbReference type="Proteomes" id="UP000647980">
    <property type="component" value="Unassembled WGS sequence"/>
</dbReference>
<feature type="transmembrane region" description="Helical" evidence="8">
    <location>
        <begin position="256"/>
        <end position="275"/>
    </location>
</feature>
<keyword evidence="2" id="KW-0813">Transport</keyword>
<evidence type="ECO:0000256" key="1">
    <source>
        <dbReference type="ARBA" id="ARBA00004651"/>
    </source>
</evidence>
<accession>A0ABR9XVV3</accession>
<keyword evidence="7 8" id="KW-0472">Membrane</keyword>
<feature type="transmembrane region" description="Helical" evidence="8">
    <location>
        <begin position="6"/>
        <end position="27"/>
    </location>
</feature>
<evidence type="ECO:0000256" key="8">
    <source>
        <dbReference type="SAM" id="Phobius"/>
    </source>
</evidence>
<keyword evidence="10" id="KW-1185">Reference proteome</keyword>
<keyword evidence="3" id="KW-1003">Cell membrane</keyword>
<gene>
    <name evidence="9" type="ORF">IR135_01120</name>
</gene>
<keyword evidence="6" id="KW-0406">Ion transport</keyword>
<name>A0ABR9XVV3_9STAP</name>
<evidence type="ECO:0000256" key="5">
    <source>
        <dbReference type="ARBA" id="ARBA00022989"/>
    </source>
</evidence>
<organism evidence="9 10">
    <name type="scientific">Jeotgalicoccus nanhaiensis</name>
    <dbReference type="NCBI Taxonomy" id="568603"/>
    <lineage>
        <taxon>Bacteria</taxon>
        <taxon>Bacillati</taxon>
        <taxon>Bacillota</taxon>
        <taxon>Bacilli</taxon>
        <taxon>Bacillales</taxon>
        <taxon>Staphylococcaceae</taxon>
        <taxon>Jeotgalicoccus</taxon>
    </lineage>
</organism>
<dbReference type="PANTHER" id="PTHR32024:SF4">
    <property type="entry name" value="KTR SYSTEM POTASSIUM UPTAKE PROTEIN D"/>
    <property type="match status" value="1"/>
</dbReference>
<proteinExistence type="predicted"/>
<feature type="transmembrane region" description="Helical" evidence="8">
    <location>
        <begin position="433"/>
        <end position="454"/>
    </location>
</feature>
<protein>
    <submittedName>
        <fullName evidence="9">TrkH family potassium uptake protein</fullName>
    </submittedName>
</protein>
<evidence type="ECO:0000313" key="9">
    <source>
        <dbReference type="EMBL" id="MBF0752856.1"/>
    </source>
</evidence>
<feature type="transmembrane region" description="Helical" evidence="8">
    <location>
        <begin position="214"/>
        <end position="235"/>
    </location>
</feature>
<evidence type="ECO:0000256" key="3">
    <source>
        <dbReference type="ARBA" id="ARBA00022475"/>
    </source>
</evidence>